<feature type="chain" id="PRO_5043858073" evidence="1">
    <location>
        <begin position="25"/>
        <end position="478"/>
    </location>
</feature>
<gene>
    <name evidence="2" type="ORF">QWU01_15240</name>
</gene>
<keyword evidence="1" id="KW-0732">Signal</keyword>
<proteinExistence type="predicted"/>
<accession>A0AAW9C8D0</accession>
<evidence type="ECO:0000313" key="2">
    <source>
        <dbReference type="EMBL" id="MDW3778163.1"/>
    </source>
</evidence>
<dbReference type="AlphaFoldDB" id="A0AAW9C8D0"/>
<protein>
    <submittedName>
        <fullName evidence="2">Uncharacterized protein</fullName>
    </submittedName>
</protein>
<sequence>MMRFTSAYGLFLATSVLLPSYGYALEANDVTRVDWDKDNTVHMGSSINTVYRIMMAGGSRNDLWLNIDCNTQTKTLLYMNLQTPVGKDLRVYGSRSIGRYIPGIPFEPDADSLMSTDPALNICQQKIPQPRWVGLSLPDKNADQLFIDLSSSYRQGSLLKLRLGTDYAQIHRDEKYTAPYDFRIQQMQVNCHNHRARIERTFSLNGSVVSDNSITTDANFSPLSKPLIAPIKTLCSLKDLNQFTGFGPRVERQKTAAEAPLTLPDFTQNDPSALARYPLAESVNKTIRQVLDDTNSTPTFSRLTFTQVWPGPDDSSAQTRIDRLPDGSTLTLDTLILKGIPFYIQYQRLFNLVNLKEWDSMQNSPLISQSLETDFNAAPIVGKQYRWLALMQNAQDAPKSKSKRQVCLVESTWHDASMLNEKFLGRYLELSCTDDRGDGKAMSSDYAWLEDLRIFIRIGYQEDGKKKRFMFKEVEIIR</sequence>
<dbReference type="RefSeq" id="WP_318242731.1">
    <property type="nucleotide sequence ID" value="NZ_JAUEQX010000012.1"/>
</dbReference>
<evidence type="ECO:0000256" key="1">
    <source>
        <dbReference type="SAM" id="SignalP"/>
    </source>
</evidence>
<dbReference type="Proteomes" id="UP001276300">
    <property type="component" value="Unassembled WGS sequence"/>
</dbReference>
<dbReference type="EMBL" id="JAUEQX010000012">
    <property type="protein sequence ID" value="MDW3778163.1"/>
    <property type="molecule type" value="Genomic_DNA"/>
</dbReference>
<reference evidence="2" key="1">
    <citation type="journal article" date="2023" name="J Glob Antimicrob Resist">
        <title>Emergence of NDM-1 and KPC-3 carbapenemases in Kluyvera cryocrescens: Investigating genetic heterogeneity and acquisition routes of blaNDM-1 in Enterobacterales species in Portugal.</title>
        <authorList>
            <person name="Loiodice M."/>
            <person name="Ribeiro M."/>
            <person name="Peixe L."/>
            <person name="Novais A."/>
        </authorList>
    </citation>
    <scope>NUCLEOTIDE SEQUENCE</scope>
    <source>
        <strain evidence="2">K629</strain>
    </source>
</reference>
<name>A0AAW9C8D0_KLUCR</name>
<comment type="caution">
    <text evidence="2">The sequence shown here is derived from an EMBL/GenBank/DDBJ whole genome shotgun (WGS) entry which is preliminary data.</text>
</comment>
<organism evidence="2 3">
    <name type="scientific">Kluyvera cryocrescens</name>
    <name type="common">Kluyvera citrophila</name>
    <dbReference type="NCBI Taxonomy" id="580"/>
    <lineage>
        <taxon>Bacteria</taxon>
        <taxon>Pseudomonadati</taxon>
        <taxon>Pseudomonadota</taxon>
        <taxon>Gammaproteobacteria</taxon>
        <taxon>Enterobacterales</taxon>
        <taxon>Enterobacteriaceae</taxon>
        <taxon>Kluyvera</taxon>
    </lineage>
</organism>
<feature type="signal peptide" evidence="1">
    <location>
        <begin position="1"/>
        <end position="24"/>
    </location>
</feature>
<evidence type="ECO:0000313" key="3">
    <source>
        <dbReference type="Proteomes" id="UP001276300"/>
    </source>
</evidence>